<organism evidence="1 2">
    <name type="scientific">Pseudomonas izuensis</name>
    <dbReference type="NCBI Taxonomy" id="2684212"/>
    <lineage>
        <taxon>Bacteria</taxon>
        <taxon>Pseudomonadati</taxon>
        <taxon>Pseudomonadota</taxon>
        <taxon>Gammaproteobacteria</taxon>
        <taxon>Pseudomonadales</taxon>
        <taxon>Pseudomonadaceae</taxon>
        <taxon>Pseudomonas</taxon>
    </lineage>
</organism>
<reference evidence="1 2" key="1">
    <citation type="submission" date="2016-04" db="EMBL/GenBank/DDBJ databases">
        <title>Complete genome sequence of Pseudomonas sp. LAB-08 isolated from TCE contaminated aquifer soil.</title>
        <authorList>
            <person name="Dohra H."/>
            <person name="Suzuki K."/>
            <person name="Fatma A."/>
            <person name="Inuzuka Y."/>
            <person name="Honjo M."/>
            <person name="Tashiro Y."/>
            <person name="Futamata H."/>
        </authorList>
    </citation>
    <scope>NUCLEOTIDE SEQUENCE [LARGE SCALE GENOMIC DNA]</scope>
    <source>
        <strain evidence="1 2">LAB-08</strain>
    </source>
</reference>
<gene>
    <name evidence="1" type="ORF">LAB08_R09040</name>
</gene>
<name>A0ABM7RJX4_9PSED</name>
<keyword evidence="2" id="KW-1185">Reference proteome</keyword>
<proteinExistence type="predicted"/>
<dbReference type="Proteomes" id="UP000218595">
    <property type="component" value="Chromosome"/>
</dbReference>
<evidence type="ECO:0000313" key="2">
    <source>
        <dbReference type="Proteomes" id="UP000218595"/>
    </source>
</evidence>
<protein>
    <submittedName>
        <fullName evidence="1">Uncharacterized protein</fullName>
    </submittedName>
</protein>
<evidence type="ECO:0000313" key="1">
    <source>
        <dbReference type="EMBL" id="BCX66289.1"/>
    </source>
</evidence>
<accession>A0ABM7RJX4</accession>
<sequence>MPLPMCGKDRAGHNKMPIQGALANGLKMPRYRDVV</sequence>
<dbReference type="EMBL" id="AP017423">
    <property type="protein sequence ID" value="BCX66289.1"/>
    <property type="molecule type" value="Genomic_DNA"/>
</dbReference>